<dbReference type="AlphaFoldDB" id="B8D1F8"/>
<dbReference type="EMBL" id="CP001098">
    <property type="protein sequence ID" value="ACL69035.1"/>
    <property type="molecule type" value="Genomic_DNA"/>
</dbReference>
<reference evidence="1 2" key="1">
    <citation type="journal article" date="2009" name="PLoS ONE">
        <title>Genome analysis of the anaerobic thermohalophilic bacterium Halothermothrix orenii.</title>
        <authorList>
            <person name="Mavromatis K."/>
            <person name="Ivanova N."/>
            <person name="Anderson I."/>
            <person name="Lykidis A."/>
            <person name="Hooper S.D."/>
            <person name="Sun H."/>
            <person name="Kunin V."/>
            <person name="Lapidus A."/>
            <person name="Hugenholtz P."/>
            <person name="Patel B."/>
            <person name="Kyrpides N.C."/>
        </authorList>
    </citation>
    <scope>NUCLEOTIDE SEQUENCE [LARGE SCALE GENOMIC DNA]</scope>
    <source>
        <strain evidence="2">H 168 / OCM 544 / DSM 9562</strain>
    </source>
</reference>
<dbReference type="RefSeq" id="WP_012635223.1">
    <property type="nucleotide sequence ID" value="NC_011899.1"/>
</dbReference>
<dbReference type="Pfam" id="PF02566">
    <property type="entry name" value="OsmC"/>
    <property type="match status" value="1"/>
</dbReference>
<proteinExistence type="predicted"/>
<dbReference type="OrthoDB" id="9804010at2"/>
<evidence type="ECO:0000313" key="2">
    <source>
        <dbReference type="Proteomes" id="UP000000719"/>
    </source>
</evidence>
<keyword evidence="2" id="KW-1185">Reference proteome</keyword>
<gene>
    <name evidence="1" type="ordered locus">Hore_02740</name>
</gene>
<evidence type="ECO:0000313" key="1">
    <source>
        <dbReference type="EMBL" id="ACL69035.1"/>
    </source>
</evidence>
<dbReference type="PANTHER" id="PTHR34352:SF1">
    <property type="entry name" value="PROTEIN YHFA"/>
    <property type="match status" value="1"/>
</dbReference>
<dbReference type="Proteomes" id="UP000000719">
    <property type="component" value="Chromosome"/>
</dbReference>
<organism evidence="1 2">
    <name type="scientific">Halothermothrix orenii (strain H 168 / OCM 544 / DSM 9562)</name>
    <dbReference type="NCBI Taxonomy" id="373903"/>
    <lineage>
        <taxon>Bacteria</taxon>
        <taxon>Bacillati</taxon>
        <taxon>Bacillota</taxon>
        <taxon>Clostridia</taxon>
        <taxon>Halanaerobiales</taxon>
        <taxon>Halothermotrichaceae</taxon>
        <taxon>Halothermothrix</taxon>
    </lineage>
</organism>
<dbReference type="PANTHER" id="PTHR34352">
    <property type="entry name" value="PROTEIN YHFA"/>
    <property type="match status" value="1"/>
</dbReference>
<dbReference type="InterPro" id="IPR036102">
    <property type="entry name" value="OsmC/Ohrsf"/>
</dbReference>
<dbReference type="STRING" id="373903.Hore_02740"/>
<name>B8D1F8_HALOH</name>
<accession>B8D1F8</accession>
<dbReference type="SUPFAM" id="SSF82784">
    <property type="entry name" value="OsmC-like"/>
    <property type="match status" value="1"/>
</dbReference>
<dbReference type="KEGG" id="hor:Hore_02740"/>
<dbReference type="Gene3D" id="3.30.300.20">
    <property type="match status" value="1"/>
</dbReference>
<dbReference type="InterPro" id="IPR015946">
    <property type="entry name" value="KH_dom-like_a/b"/>
</dbReference>
<dbReference type="eggNOG" id="COG1765">
    <property type="taxonomic scope" value="Bacteria"/>
</dbReference>
<protein>
    <submittedName>
        <fullName evidence="1">OsmC family protein</fullName>
    </submittedName>
</protein>
<sequence length="130" mass="14603">MKTKVVWQGGLKFIDKFDDGQEILMGSSENSEGVSPLKLLLTGVAGCTGIDIIMILEKMRLNVEKFSIVVEGVRADEHPRRFIEIDIKYILKGDNLSEDKVERAIELSIDKYCSASNSLNSKINYSYVIE</sequence>
<dbReference type="HOGENOM" id="CLU_114057_1_1_9"/>
<dbReference type="InterPro" id="IPR003718">
    <property type="entry name" value="OsmC/Ohr_fam"/>
</dbReference>